<sequence length="262" mass="27044">MEADGCLVLRNVFDGVEVDGLRAGIEAAVAVAAAAEPDHERTSAAGNRIVGTVALRGGPGTSVHWEAGGEVVRNLRPVAHLDDRLAACATDPRLTGPAATLLGTDGVALLTSKISYKRAGVGSGYIWHQDHSFLAAFLGARAGAEAVTAMVFLDDADAGNGALRLVPGSHRGGPRPDGEGPRAGDAAAVTVDAAPGDVIVFPTLMLHSSGPNHSGRDRRALLYLFQPPGRPHLDETPVARARPGRPPGSVPGRPRPRWTGRG</sequence>
<evidence type="ECO:0000256" key="1">
    <source>
        <dbReference type="SAM" id="MobiDB-lite"/>
    </source>
</evidence>
<dbReference type="InterPro" id="IPR008775">
    <property type="entry name" value="Phytyl_CoA_dOase-like"/>
</dbReference>
<organism evidence="2 3">
    <name type="scientific">Pseudonocardia ammonioxydans</name>
    <dbReference type="NCBI Taxonomy" id="260086"/>
    <lineage>
        <taxon>Bacteria</taxon>
        <taxon>Bacillati</taxon>
        <taxon>Actinomycetota</taxon>
        <taxon>Actinomycetes</taxon>
        <taxon>Pseudonocardiales</taxon>
        <taxon>Pseudonocardiaceae</taxon>
        <taxon>Pseudonocardia</taxon>
    </lineage>
</organism>
<dbReference type="STRING" id="260086.SAMN05216207_1001298"/>
<name>A0A1I4S811_PSUAM</name>
<reference evidence="2 3" key="1">
    <citation type="submission" date="2016-10" db="EMBL/GenBank/DDBJ databases">
        <authorList>
            <person name="de Groot N.N."/>
        </authorList>
    </citation>
    <scope>NUCLEOTIDE SEQUENCE [LARGE SCALE GENOMIC DNA]</scope>
    <source>
        <strain evidence="2 3">CGMCC 4.1877</strain>
    </source>
</reference>
<dbReference type="EMBL" id="FOUY01000001">
    <property type="protein sequence ID" value="SFM60645.1"/>
    <property type="molecule type" value="Genomic_DNA"/>
</dbReference>
<dbReference type="Proteomes" id="UP000199614">
    <property type="component" value="Unassembled WGS sequence"/>
</dbReference>
<dbReference type="SUPFAM" id="SSF51197">
    <property type="entry name" value="Clavaminate synthase-like"/>
    <property type="match status" value="1"/>
</dbReference>
<evidence type="ECO:0000313" key="3">
    <source>
        <dbReference type="Proteomes" id="UP000199614"/>
    </source>
</evidence>
<accession>A0A1I4S811</accession>
<feature type="region of interest" description="Disordered" evidence="1">
    <location>
        <begin position="164"/>
        <end position="185"/>
    </location>
</feature>
<protein>
    <submittedName>
        <fullName evidence="2">Ectoine hydroxylase</fullName>
    </submittedName>
</protein>
<dbReference type="OrthoDB" id="2573519at2"/>
<dbReference type="PANTHER" id="PTHR20883">
    <property type="entry name" value="PHYTANOYL-COA DIOXYGENASE DOMAIN CONTAINING 1"/>
    <property type="match status" value="1"/>
</dbReference>
<proteinExistence type="predicted"/>
<dbReference type="AlphaFoldDB" id="A0A1I4S811"/>
<feature type="region of interest" description="Disordered" evidence="1">
    <location>
        <begin position="224"/>
        <end position="262"/>
    </location>
</feature>
<dbReference type="Gene3D" id="2.60.120.620">
    <property type="entry name" value="q2cbj1_9rhob like domain"/>
    <property type="match status" value="1"/>
</dbReference>
<gene>
    <name evidence="2" type="ORF">SAMN05216207_1001298</name>
</gene>
<keyword evidence="3" id="KW-1185">Reference proteome</keyword>
<dbReference type="GO" id="GO:0016706">
    <property type="term" value="F:2-oxoglutarate-dependent dioxygenase activity"/>
    <property type="evidence" value="ECO:0007669"/>
    <property type="project" value="UniProtKB-ARBA"/>
</dbReference>
<evidence type="ECO:0000313" key="2">
    <source>
        <dbReference type="EMBL" id="SFM60645.1"/>
    </source>
</evidence>
<dbReference type="Pfam" id="PF05721">
    <property type="entry name" value="PhyH"/>
    <property type="match status" value="1"/>
</dbReference>
<dbReference type="PANTHER" id="PTHR20883:SF51">
    <property type="entry name" value="PHYTANOYL-COA HYDROXYLASE"/>
    <property type="match status" value="1"/>
</dbReference>
<dbReference type="GO" id="GO:0005506">
    <property type="term" value="F:iron ion binding"/>
    <property type="evidence" value="ECO:0007669"/>
    <property type="project" value="UniProtKB-ARBA"/>
</dbReference>